<dbReference type="PANTHER" id="PTHR12329:SF16">
    <property type="entry name" value="BAG FAMILY MOLECULAR CHAPERONE REGULATOR 1"/>
    <property type="match status" value="1"/>
</dbReference>
<evidence type="ECO:0000313" key="3">
    <source>
        <dbReference type="EMBL" id="RCH78614.1"/>
    </source>
</evidence>
<dbReference type="Proteomes" id="UP000253551">
    <property type="component" value="Unassembled WGS sequence"/>
</dbReference>
<dbReference type="PROSITE" id="PS51035">
    <property type="entry name" value="BAG"/>
    <property type="match status" value="1"/>
</dbReference>
<dbReference type="GO" id="GO:0051087">
    <property type="term" value="F:protein-folding chaperone binding"/>
    <property type="evidence" value="ECO:0007669"/>
    <property type="project" value="InterPro"/>
</dbReference>
<dbReference type="STRING" id="4846.A0A367ILP9"/>
<dbReference type="GO" id="GO:0000774">
    <property type="term" value="F:adenyl-nucleotide exchange factor activity"/>
    <property type="evidence" value="ECO:0007669"/>
    <property type="project" value="TreeGrafter"/>
</dbReference>
<dbReference type="EMBL" id="PJQM01007110">
    <property type="protein sequence ID" value="RCH78614.1"/>
    <property type="molecule type" value="Genomic_DNA"/>
</dbReference>
<dbReference type="GO" id="GO:0050821">
    <property type="term" value="P:protein stabilization"/>
    <property type="evidence" value="ECO:0007669"/>
    <property type="project" value="TreeGrafter"/>
</dbReference>
<dbReference type="Gene3D" id="3.10.20.90">
    <property type="entry name" value="Phosphatidylinositol 3-kinase Catalytic Subunit, Chain A, domain 1"/>
    <property type="match status" value="1"/>
</dbReference>
<evidence type="ECO:0000259" key="2">
    <source>
        <dbReference type="PROSITE" id="PS51035"/>
    </source>
</evidence>
<dbReference type="SUPFAM" id="SSF63491">
    <property type="entry name" value="BAG domain"/>
    <property type="match status" value="1"/>
</dbReference>
<evidence type="ECO:0000256" key="1">
    <source>
        <dbReference type="ARBA" id="ARBA00023186"/>
    </source>
</evidence>
<protein>
    <recommendedName>
        <fullName evidence="2">BAG domain-containing protein</fullName>
    </recommendedName>
</protein>
<dbReference type="InterPro" id="IPR039773">
    <property type="entry name" value="BAG_chaperone_regulator"/>
</dbReference>
<dbReference type="Pfam" id="PF02179">
    <property type="entry name" value="BAG"/>
    <property type="match status" value="1"/>
</dbReference>
<dbReference type="InterPro" id="IPR036533">
    <property type="entry name" value="BAG_dom_sf"/>
</dbReference>
<dbReference type="GO" id="GO:0016020">
    <property type="term" value="C:membrane"/>
    <property type="evidence" value="ECO:0007669"/>
    <property type="project" value="TreeGrafter"/>
</dbReference>
<feature type="domain" description="BAG" evidence="2">
    <location>
        <begin position="99"/>
        <end position="168"/>
    </location>
</feature>
<organism evidence="3 4">
    <name type="scientific">Rhizopus stolonifer</name>
    <name type="common">Rhizopus nigricans</name>
    <dbReference type="NCBI Taxonomy" id="4846"/>
    <lineage>
        <taxon>Eukaryota</taxon>
        <taxon>Fungi</taxon>
        <taxon>Fungi incertae sedis</taxon>
        <taxon>Mucoromycota</taxon>
        <taxon>Mucoromycotina</taxon>
        <taxon>Mucoromycetes</taxon>
        <taxon>Mucorales</taxon>
        <taxon>Mucorineae</taxon>
        <taxon>Rhizopodaceae</taxon>
        <taxon>Rhizopus</taxon>
    </lineage>
</organism>
<dbReference type="InterPro" id="IPR029071">
    <property type="entry name" value="Ubiquitin-like_domsf"/>
</dbReference>
<accession>A0A367ILP9</accession>
<dbReference type="AlphaFoldDB" id="A0A367ILP9"/>
<comment type="caution">
    <text evidence="3">The sequence shown here is derived from an EMBL/GenBank/DDBJ whole genome shotgun (WGS) entry which is preliminary data.</text>
</comment>
<dbReference type="InterPro" id="IPR003103">
    <property type="entry name" value="BAG_domain"/>
</dbReference>
<dbReference type="SUPFAM" id="SSF54236">
    <property type="entry name" value="Ubiquitin-like"/>
    <property type="match status" value="1"/>
</dbReference>
<dbReference type="Gene3D" id="1.20.58.120">
    <property type="entry name" value="BAG domain"/>
    <property type="match status" value="1"/>
</dbReference>
<dbReference type="GO" id="GO:0005634">
    <property type="term" value="C:nucleus"/>
    <property type="evidence" value="ECO:0007669"/>
    <property type="project" value="TreeGrafter"/>
</dbReference>
<reference evidence="3 4" key="1">
    <citation type="journal article" date="2018" name="G3 (Bethesda)">
        <title>Phylogenetic and Phylogenomic Definition of Rhizopus Species.</title>
        <authorList>
            <person name="Gryganskyi A.P."/>
            <person name="Golan J."/>
            <person name="Dolatabadi S."/>
            <person name="Mondo S."/>
            <person name="Robb S."/>
            <person name="Idnurm A."/>
            <person name="Muszewska A."/>
            <person name="Steczkiewicz K."/>
            <person name="Masonjones S."/>
            <person name="Liao H.L."/>
            <person name="Gajdeczka M.T."/>
            <person name="Anike F."/>
            <person name="Vuek A."/>
            <person name="Anishchenko I.M."/>
            <person name="Voigt K."/>
            <person name="de Hoog G.S."/>
            <person name="Smith M.E."/>
            <person name="Heitman J."/>
            <person name="Vilgalys R."/>
            <person name="Stajich J.E."/>
        </authorList>
    </citation>
    <scope>NUCLEOTIDE SEQUENCE [LARGE SCALE GENOMIC DNA]</scope>
    <source>
        <strain evidence="3 4">LSU 92-RS-03</strain>
    </source>
</reference>
<dbReference type="CDD" id="cd17039">
    <property type="entry name" value="Ubl_ubiquitin_like"/>
    <property type="match status" value="1"/>
</dbReference>
<keyword evidence="1" id="KW-0143">Chaperone</keyword>
<sequence length="173" mass="19601">LENTLVKELKQYCQRITGISPNQMKLNAFGALMNNDELPISVYGLRPGCFVTLKSLPKPKAKPTSQPIEKNEQVLLDQIKATQTKIDTDLATEVKTYEKEVKAFMAQTDKEAKKKHVYKGAYLNEQLMHVLFDLDGLICGPDYTTARQARKEAVKHAQALLDKVDDIKSMLYR</sequence>
<dbReference type="GO" id="GO:0005829">
    <property type="term" value="C:cytosol"/>
    <property type="evidence" value="ECO:0007669"/>
    <property type="project" value="TreeGrafter"/>
</dbReference>
<dbReference type="SMART" id="SM00264">
    <property type="entry name" value="BAG"/>
    <property type="match status" value="1"/>
</dbReference>
<dbReference type="PANTHER" id="PTHR12329">
    <property type="entry name" value="BCL2-ASSOCIATED ATHANOGENE"/>
    <property type="match status" value="1"/>
</dbReference>
<feature type="non-terminal residue" evidence="3">
    <location>
        <position position="1"/>
    </location>
</feature>
<gene>
    <name evidence="3" type="ORF">CU098_006797</name>
</gene>
<dbReference type="OrthoDB" id="417450at2759"/>
<evidence type="ECO:0000313" key="4">
    <source>
        <dbReference type="Proteomes" id="UP000253551"/>
    </source>
</evidence>
<proteinExistence type="predicted"/>
<name>A0A367ILP9_RHIST</name>
<keyword evidence="4" id="KW-1185">Reference proteome</keyword>